<evidence type="ECO:0000313" key="3">
    <source>
        <dbReference type="Proteomes" id="UP001165190"/>
    </source>
</evidence>
<evidence type="ECO:0000313" key="2">
    <source>
        <dbReference type="EMBL" id="GMI75369.1"/>
    </source>
</evidence>
<dbReference type="InterPro" id="IPR013103">
    <property type="entry name" value="RVT_2"/>
</dbReference>
<organism evidence="2 3">
    <name type="scientific">Hibiscus trionum</name>
    <name type="common">Flower of an hour</name>
    <dbReference type="NCBI Taxonomy" id="183268"/>
    <lineage>
        <taxon>Eukaryota</taxon>
        <taxon>Viridiplantae</taxon>
        <taxon>Streptophyta</taxon>
        <taxon>Embryophyta</taxon>
        <taxon>Tracheophyta</taxon>
        <taxon>Spermatophyta</taxon>
        <taxon>Magnoliopsida</taxon>
        <taxon>eudicotyledons</taxon>
        <taxon>Gunneridae</taxon>
        <taxon>Pentapetalae</taxon>
        <taxon>rosids</taxon>
        <taxon>malvids</taxon>
        <taxon>Malvales</taxon>
        <taxon>Malvaceae</taxon>
        <taxon>Malvoideae</taxon>
        <taxon>Hibiscus</taxon>
    </lineage>
</organism>
<sequence>MEEKINAIEKNKTWQLSTLLEGYKPISVKWIFKTKKSATGEVERYKARLVVKGYTQKQGVDYDEVFAPVARMETIRLLISIAAQNKWKIYQLDVKSTFINGFLEEEIYVEQPGFFFH</sequence>
<keyword evidence="3" id="KW-1185">Reference proteome</keyword>
<keyword evidence="2" id="KW-0808">Transferase</keyword>
<evidence type="ECO:0000259" key="1">
    <source>
        <dbReference type="Pfam" id="PF07727"/>
    </source>
</evidence>
<dbReference type="Pfam" id="PF07727">
    <property type="entry name" value="RVT_2"/>
    <property type="match status" value="1"/>
</dbReference>
<proteinExistence type="predicted"/>
<accession>A0A9W7HDA1</accession>
<dbReference type="OrthoDB" id="1749346at2759"/>
<protein>
    <submittedName>
        <fullName evidence="2">Cysteine-rich RLK (RECEPTOR-like protein kinase) 8</fullName>
    </submittedName>
</protein>
<comment type="caution">
    <text evidence="2">The sequence shown here is derived from an EMBL/GenBank/DDBJ whole genome shotgun (WGS) entry which is preliminary data.</text>
</comment>
<reference evidence="2" key="1">
    <citation type="submission" date="2023-05" db="EMBL/GenBank/DDBJ databases">
        <title>Genome and transcriptome analyses reveal genes involved in the formation of fine ridges on petal epidermal cells in Hibiscus trionum.</title>
        <authorList>
            <person name="Koshimizu S."/>
            <person name="Masuda S."/>
            <person name="Ishii T."/>
            <person name="Shirasu K."/>
            <person name="Hoshino A."/>
            <person name="Arita M."/>
        </authorList>
    </citation>
    <scope>NUCLEOTIDE SEQUENCE</scope>
    <source>
        <strain evidence="2">Hamamatsu line</strain>
    </source>
</reference>
<dbReference type="AlphaFoldDB" id="A0A9W7HDA1"/>
<dbReference type="Proteomes" id="UP001165190">
    <property type="component" value="Unassembled WGS sequence"/>
</dbReference>
<dbReference type="GO" id="GO:0016301">
    <property type="term" value="F:kinase activity"/>
    <property type="evidence" value="ECO:0007669"/>
    <property type="project" value="UniProtKB-KW"/>
</dbReference>
<dbReference type="InterPro" id="IPR043502">
    <property type="entry name" value="DNA/RNA_pol_sf"/>
</dbReference>
<dbReference type="SUPFAM" id="SSF56672">
    <property type="entry name" value="DNA/RNA polymerases"/>
    <property type="match status" value="1"/>
</dbReference>
<dbReference type="EMBL" id="BSYR01000011">
    <property type="protein sequence ID" value="GMI75369.1"/>
    <property type="molecule type" value="Genomic_DNA"/>
</dbReference>
<name>A0A9W7HDA1_HIBTR</name>
<gene>
    <name evidence="2" type="ORF">HRI_001206200</name>
</gene>
<feature type="domain" description="Reverse transcriptase Ty1/copia-type" evidence="1">
    <location>
        <begin position="11"/>
        <end position="113"/>
    </location>
</feature>
<keyword evidence="2" id="KW-0418">Kinase</keyword>